<evidence type="ECO:0000313" key="2">
    <source>
        <dbReference type="EMBL" id="ETW78036.1"/>
    </source>
</evidence>
<sequence length="374" mass="41745">MTSAIQENETDPSADKADIAALLPAYGSSSATAWLERDRYRVWRPPVSAPVRESTFTPAQGYFRADPYIFAWGNPLVSSPAALVPTVAAFWTWCKQRNLRLVWCCVDGHIERVLGASGSEFGWSTVSCISEDIVDPKEVVHIVDDPGGGSTVKDLKKNLRRSERENVVVREVKHEEWTEEQKRTVEEGIQAWKKSRTGIQIAATSFQPWIDFEHRRFWVAEKDSVIVGILILSPVRPASYQIKNAAGFPNAPRGTAERLIYSAMRDLQDATHLDPRAPEIQDQQSPSEDDRARITVTFGISAADKLTPVGNLSGWKVSWLGKAYGKVVGATGLVRRGNFRDKFHAEHMPMYVCYPTEDGFGLDGINALIKCLRQ</sequence>
<dbReference type="InterPro" id="IPR024320">
    <property type="entry name" value="LPG_synthase_C"/>
</dbReference>
<protein>
    <recommendedName>
        <fullName evidence="1">Phosphatidylglycerol lysyltransferase C-terminal domain-containing protein</fullName>
    </recommendedName>
</protein>
<evidence type="ECO:0000259" key="1">
    <source>
        <dbReference type="Pfam" id="PF09924"/>
    </source>
</evidence>
<reference evidence="2 3" key="1">
    <citation type="journal article" date="2012" name="New Phytol.">
        <title>Insight into trade-off between wood decay and parasitism from the genome of a fungal forest pathogen.</title>
        <authorList>
            <person name="Olson A."/>
            <person name="Aerts A."/>
            <person name="Asiegbu F."/>
            <person name="Belbahri L."/>
            <person name="Bouzid O."/>
            <person name="Broberg A."/>
            <person name="Canback B."/>
            <person name="Coutinho P.M."/>
            <person name="Cullen D."/>
            <person name="Dalman K."/>
            <person name="Deflorio G."/>
            <person name="van Diepen L.T."/>
            <person name="Dunand C."/>
            <person name="Duplessis S."/>
            <person name="Durling M."/>
            <person name="Gonthier P."/>
            <person name="Grimwood J."/>
            <person name="Fossdal C.G."/>
            <person name="Hansson D."/>
            <person name="Henrissat B."/>
            <person name="Hietala A."/>
            <person name="Himmelstrand K."/>
            <person name="Hoffmeister D."/>
            <person name="Hogberg N."/>
            <person name="James T.Y."/>
            <person name="Karlsson M."/>
            <person name="Kohler A."/>
            <person name="Kues U."/>
            <person name="Lee Y.H."/>
            <person name="Lin Y.C."/>
            <person name="Lind M."/>
            <person name="Lindquist E."/>
            <person name="Lombard V."/>
            <person name="Lucas S."/>
            <person name="Lunden K."/>
            <person name="Morin E."/>
            <person name="Murat C."/>
            <person name="Park J."/>
            <person name="Raffaello T."/>
            <person name="Rouze P."/>
            <person name="Salamov A."/>
            <person name="Schmutz J."/>
            <person name="Solheim H."/>
            <person name="Stahlberg J."/>
            <person name="Velez H."/>
            <person name="de Vries R.P."/>
            <person name="Wiebenga A."/>
            <person name="Woodward S."/>
            <person name="Yakovlev I."/>
            <person name="Garbelotto M."/>
            <person name="Martin F."/>
            <person name="Grigoriev I.V."/>
            <person name="Stenlid J."/>
        </authorList>
    </citation>
    <scope>NUCLEOTIDE SEQUENCE [LARGE SCALE GENOMIC DNA]</scope>
    <source>
        <strain evidence="2 3">TC 32-1</strain>
    </source>
</reference>
<name>W4JYU0_HETIT</name>
<dbReference type="KEGG" id="hir:HETIRDRAFT_325691"/>
<dbReference type="STRING" id="747525.W4JYU0"/>
<dbReference type="eggNOG" id="KOG0556">
    <property type="taxonomic scope" value="Eukaryota"/>
</dbReference>
<feature type="domain" description="Phosphatidylglycerol lysyltransferase C-terminal" evidence="1">
    <location>
        <begin position="70"/>
        <end position="274"/>
    </location>
</feature>
<accession>W4JYU0</accession>
<dbReference type="OrthoDB" id="372395at2759"/>
<organism evidence="2 3">
    <name type="scientific">Heterobasidion irregulare (strain TC 32-1)</name>
    <dbReference type="NCBI Taxonomy" id="747525"/>
    <lineage>
        <taxon>Eukaryota</taxon>
        <taxon>Fungi</taxon>
        <taxon>Dikarya</taxon>
        <taxon>Basidiomycota</taxon>
        <taxon>Agaricomycotina</taxon>
        <taxon>Agaricomycetes</taxon>
        <taxon>Russulales</taxon>
        <taxon>Bondarzewiaceae</taxon>
        <taxon>Heterobasidion</taxon>
        <taxon>Heterobasidion annosum species complex</taxon>
    </lineage>
</organism>
<evidence type="ECO:0000313" key="3">
    <source>
        <dbReference type="Proteomes" id="UP000030671"/>
    </source>
</evidence>
<gene>
    <name evidence="2" type="ORF">HETIRDRAFT_325691</name>
</gene>
<proteinExistence type="predicted"/>
<dbReference type="EMBL" id="KI925462">
    <property type="protein sequence ID" value="ETW78036.1"/>
    <property type="molecule type" value="Genomic_DNA"/>
</dbReference>
<keyword evidence="3" id="KW-1185">Reference proteome</keyword>
<dbReference type="GeneID" id="20671171"/>
<dbReference type="InParanoid" id="W4JYU0"/>
<dbReference type="HOGENOM" id="CLU_060402_0_0_1"/>
<dbReference type="AlphaFoldDB" id="W4JYU0"/>
<dbReference type="Pfam" id="PF09924">
    <property type="entry name" value="LPG_synthase_C"/>
    <property type="match status" value="1"/>
</dbReference>
<dbReference type="Proteomes" id="UP000030671">
    <property type="component" value="Unassembled WGS sequence"/>
</dbReference>
<dbReference type="RefSeq" id="XP_009550040.1">
    <property type="nucleotide sequence ID" value="XM_009551745.1"/>
</dbReference>